<accession>A0ABR9VRQ0</accession>
<dbReference type="InterPro" id="IPR036013">
    <property type="entry name" value="Band_7/SPFH_dom_sf"/>
</dbReference>
<dbReference type="SUPFAM" id="SSF117892">
    <property type="entry name" value="Band 7/SPFH domain"/>
    <property type="match status" value="1"/>
</dbReference>
<dbReference type="Pfam" id="PF01145">
    <property type="entry name" value="Band_7"/>
    <property type="match status" value="1"/>
</dbReference>
<dbReference type="SMART" id="SM00244">
    <property type="entry name" value="PHB"/>
    <property type="match status" value="1"/>
</dbReference>
<comment type="caution">
    <text evidence="2">The sequence shown here is derived from an EMBL/GenBank/DDBJ whole genome shotgun (WGS) entry which is preliminary data.</text>
</comment>
<dbReference type="InterPro" id="IPR001107">
    <property type="entry name" value="Band_7"/>
</dbReference>
<evidence type="ECO:0000313" key="3">
    <source>
        <dbReference type="Proteomes" id="UP000658720"/>
    </source>
</evidence>
<keyword evidence="3" id="KW-1185">Reference proteome</keyword>
<dbReference type="Gene3D" id="3.30.479.30">
    <property type="entry name" value="Band 7 domain"/>
    <property type="match status" value="1"/>
</dbReference>
<evidence type="ECO:0000259" key="1">
    <source>
        <dbReference type="SMART" id="SM00244"/>
    </source>
</evidence>
<dbReference type="PANTHER" id="PTHR23222">
    <property type="entry name" value="PROHIBITIN"/>
    <property type="match status" value="1"/>
</dbReference>
<dbReference type="InterPro" id="IPR000163">
    <property type="entry name" value="Prohibitin"/>
</dbReference>
<gene>
    <name evidence="2" type="ORF">IQ217_09295</name>
</gene>
<dbReference type="PANTHER" id="PTHR23222:SF0">
    <property type="entry name" value="PROHIBITIN 1"/>
    <property type="match status" value="1"/>
</dbReference>
<dbReference type="RefSeq" id="WP_190599659.1">
    <property type="nucleotide sequence ID" value="NZ_JADEVV010000022.1"/>
</dbReference>
<sequence length="298" mass="32758">MGAVISAIAALASWTVFISVKNPDNPKIPKLLRPLVFCIALLMSALFLQQSLGRAVVVIPAGEVGVIETMGTVDTVPLTSGVYFLNPLSKVVTYSTRLQDIKETVDTSSKEGLNFNIDVSLQYRLNPEMAGEVFSSLGNEEQQREIIISRFRSLIRENTAKYDLSSIYGDKRAEISLDLAQSMKEQLEPIGFLVEDALMRNVILPENIQKAIQAKVEVEQSNQKKQLELISAQRDAERKIIEAQGVADSQKILSQSLTDQIIKLKAIEATQKLAESPNTKVLIMGSGEGNLPIIMSDP</sequence>
<dbReference type="Proteomes" id="UP000658720">
    <property type="component" value="Unassembled WGS sequence"/>
</dbReference>
<dbReference type="CDD" id="cd03401">
    <property type="entry name" value="SPFH_prohibitin"/>
    <property type="match status" value="1"/>
</dbReference>
<name>A0ABR9VRQ0_9SYNC</name>
<protein>
    <submittedName>
        <fullName evidence="2">Prohibitin family protein</fullName>
    </submittedName>
</protein>
<organism evidence="2 3">
    <name type="scientific">Synechocystis salina LEGE 00031</name>
    <dbReference type="NCBI Taxonomy" id="1828736"/>
    <lineage>
        <taxon>Bacteria</taxon>
        <taxon>Bacillati</taxon>
        <taxon>Cyanobacteriota</taxon>
        <taxon>Cyanophyceae</taxon>
        <taxon>Synechococcales</taxon>
        <taxon>Merismopediaceae</taxon>
        <taxon>Synechocystis</taxon>
    </lineage>
</organism>
<evidence type="ECO:0000313" key="2">
    <source>
        <dbReference type="EMBL" id="MBE9254032.1"/>
    </source>
</evidence>
<proteinExistence type="predicted"/>
<dbReference type="EMBL" id="JADEVV010000022">
    <property type="protein sequence ID" value="MBE9254032.1"/>
    <property type="molecule type" value="Genomic_DNA"/>
</dbReference>
<reference evidence="2 3" key="1">
    <citation type="submission" date="2020-10" db="EMBL/GenBank/DDBJ databases">
        <authorList>
            <person name="Castelo-Branco R."/>
            <person name="Eusebio N."/>
            <person name="Adriana R."/>
            <person name="Vieira A."/>
            <person name="Brugerolle De Fraissinette N."/>
            <person name="Rezende De Castro R."/>
            <person name="Schneider M.P."/>
            <person name="Vasconcelos V."/>
            <person name="Leao P.N."/>
        </authorList>
    </citation>
    <scope>NUCLEOTIDE SEQUENCE [LARGE SCALE GENOMIC DNA]</scope>
    <source>
        <strain evidence="2 3">LEGE 00031</strain>
    </source>
</reference>
<feature type="domain" description="Band 7" evidence="1">
    <location>
        <begin position="54"/>
        <end position="216"/>
    </location>
</feature>